<feature type="region of interest" description="Disordered" evidence="2">
    <location>
        <begin position="230"/>
        <end position="280"/>
    </location>
</feature>
<dbReference type="GO" id="GO:0000340">
    <property type="term" value="F:RNA 7-methylguanosine cap binding"/>
    <property type="evidence" value="ECO:0007669"/>
    <property type="project" value="TreeGrafter"/>
</dbReference>
<evidence type="ECO:0000313" key="4">
    <source>
        <dbReference type="Proteomes" id="UP000785679"/>
    </source>
</evidence>
<dbReference type="Gene3D" id="3.30.760.10">
    <property type="entry name" value="RNA Cap, Translation Initiation Factor Eif4e"/>
    <property type="match status" value="1"/>
</dbReference>
<dbReference type="GO" id="GO:0003743">
    <property type="term" value="F:translation initiation factor activity"/>
    <property type="evidence" value="ECO:0007669"/>
    <property type="project" value="UniProtKB-KW"/>
</dbReference>
<keyword evidence="4" id="KW-1185">Reference proteome</keyword>
<protein>
    <submittedName>
        <fullName evidence="3">Uncharacterized protein</fullName>
    </submittedName>
</protein>
<dbReference type="InterPro" id="IPR001040">
    <property type="entry name" value="TIF_eIF_4E"/>
</dbReference>
<feature type="compositionally biased region" description="Polar residues" evidence="2">
    <location>
        <begin position="14"/>
        <end position="25"/>
    </location>
</feature>
<evidence type="ECO:0000256" key="1">
    <source>
        <dbReference type="RuleBase" id="RU004374"/>
    </source>
</evidence>
<keyword evidence="1" id="KW-0694">RNA-binding</keyword>
<proteinExistence type="inferred from homology"/>
<gene>
    <name evidence="3" type="ORF">FGO68_gene6484</name>
</gene>
<feature type="compositionally biased region" description="Low complexity" evidence="2">
    <location>
        <begin position="33"/>
        <end position="46"/>
    </location>
</feature>
<dbReference type="PANTHER" id="PTHR11960:SF18">
    <property type="entry name" value="EUKARYOTIC TRANSLATION INITIATION FACTOR 4E HOMOLOGOUS PROTEIN, ISOFORM B"/>
    <property type="match status" value="1"/>
</dbReference>
<dbReference type="PANTHER" id="PTHR11960">
    <property type="entry name" value="EUKARYOTIC TRANSLATION INITIATION FACTOR 4E RELATED"/>
    <property type="match status" value="1"/>
</dbReference>
<dbReference type="GO" id="GO:0016281">
    <property type="term" value="C:eukaryotic translation initiation factor 4F complex"/>
    <property type="evidence" value="ECO:0007669"/>
    <property type="project" value="TreeGrafter"/>
</dbReference>
<dbReference type="AlphaFoldDB" id="A0A8J8NLI9"/>
<dbReference type="OrthoDB" id="590761at2759"/>
<keyword evidence="1" id="KW-0396">Initiation factor</keyword>
<dbReference type="Proteomes" id="UP000785679">
    <property type="component" value="Unassembled WGS sequence"/>
</dbReference>
<evidence type="ECO:0000256" key="2">
    <source>
        <dbReference type="SAM" id="MobiDB-lite"/>
    </source>
</evidence>
<sequence length="280" mass="32110">MSTTEVAQLKSDSDPATIQDPTTQDPAKVAPHSLSSGSQGAGALTSRGQHPLQTNWKFWYVQRQFTPQDGATKQEGGGALQQKKFDTYRERLKDMGSIATVEQFFQYFVYMKKPSEMPREIDLFFFREGEVPMWEESPNGGIWITKIKKDDNINKMWESLLLSLISEQFEEPRVIGMALSLRTKERLLEVWLKDGRNEKVRTNVSNKLRQVLNLDPDSVTLYYKEHQKSIKDQSTMKNGEGSTYRKKSEVDQRQPHPFSHLGASAGQNQKHYRVKAPSHI</sequence>
<feature type="compositionally biased region" description="Basic residues" evidence="2">
    <location>
        <begin position="270"/>
        <end position="280"/>
    </location>
</feature>
<evidence type="ECO:0000313" key="3">
    <source>
        <dbReference type="EMBL" id="TNV77498.1"/>
    </source>
</evidence>
<dbReference type="Pfam" id="PF01652">
    <property type="entry name" value="IF4E"/>
    <property type="match status" value="1"/>
</dbReference>
<dbReference type="EMBL" id="RRYP01011805">
    <property type="protein sequence ID" value="TNV77498.1"/>
    <property type="molecule type" value="Genomic_DNA"/>
</dbReference>
<comment type="similarity">
    <text evidence="1">Belongs to the eukaryotic initiation factor 4E family.</text>
</comment>
<comment type="caution">
    <text evidence="3">The sequence shown here is derived from an EMBL/GenBank/DDBJ whole genome shotgun (WGS) entry which is preliminary data.</text>
</comment>
<keyword evidence="1" id="KW-0648">Protein biosynthesis</keyword>
<dbReference type="SUPFAM" id="SSF55418">
    <property type="entry name" value="eIF4e-like"/>
    <property type="match status" value="1"/>
</dbReference>
<feature type="compositionally biased region" description="Polar residues" evidence="2">
    <location>
        <begin position="232"/>
        <end position="241"/>
    </location>
</feature>
<name>A0A8J8NLI9_HALGN</name>
<reference evidence="3" key="1">
    <citation type="submission" date="2019-06" db="EMBL/GenBank/DDBJ databases">
        <authorList>
            <person name="Zheng W."/>
        </authorList>
    </citation>
    <scope>NUCLEOTIDE SEQUENCE</scope>
    <source>
        <strain evidence="3">QDHG01</strain>
    </source>
</reference>
<accession>A0A8J8NLI9</accession>
<organism evidence="3 4">
    <name type="scientific">Halteria grandinella</name>
    <dbReference type="NCBI Taxonomy" id="5974"/>
    <lineage>
        <taxon>Eukaryota</taxon>
        <taxon>Sar</taxon>
        <taxon>Alveolata</taxon>
        <taxon>Ciliophora</taxon>
        <taxon>Intramacronucleata</taxon>
        <taxon>Spirotrichea</taxon>
        <taxon>Stichotrichia</taxon>
        <taxon>Sporadotrichida</taxon>
        <taxon>Halteriidae</taxon>
        <taxon>Halteria</taxon>
    </lineage>
</organism>
<dbReference type="InterPro" id="IPR023398">
    <property type="entry name" value="TIF_eIF4e-like"/>
</dbReference>
<feature type="region of interest" description="Disordered" evidence="2">
    <location>
        <begin position="1"/>
        <end position="48"/>
    </location>
</feature>